<evidence type="ECO:0000259" key="4">
    <source>
        <dbReference type="Pfam" id="PF01551"/>
    </source>
</evidence>
<sequence>MKEHVIVTVSTVDGTRHFQMGKLLQQCLKGFGYFFVAAIIAGGAAIYYLNNEVDFALLKQTELQNRSLELSEEVEQLQNLKVELEGDLGAREERLQQVSDRLGDLEVVLGVSEKDGELESRLDAAAVTSSVRLYMLNNIPNGSPVGDVRVSSHYGYRIHPKTGRKTLHRGIDYAVNTGAPIYATADGVVEVVRPSKTGSGNFLRLQHSHGFSTSYSHLQKFEVKSGDFVEKGQLVAYSGNTGFSTGPHLHYEIRFVGRALDPLAFHEWSAKNFESLFENERGIRWDSLVAKIENRASDQLKLSSNKTYGNEVNPEKVIEEPEG</sequence>
<feature type="transmembrane region" description="Helical" evidence="3">
    <location>
        <begin position="30"/>
        <end position="49"/>
    </location>
</feature>
<dbReference type="FunFam" id="2.70.70.10:FF:000006">
    <property type="entry name" value="M23 family peptidase"/>
    <property type="match status" value="1"/>
</dbReference>
<feature type="domain" description="M23ase beta-sheet core" evidence="4">
    <location>
        <begin position="167"/>
        <end position="262"/>
    </location>
</feature>
<dbReference type="Pfam" id="PF01551">
    <property type="entry name" value="Peptidase_M23"/>
    <property type="match status" value="1"/>
</dbReference>
<evidence type="ECO:0000313" key="5">
    <source>
        <dbReference type="EMBL" id="GEM79045.1"/>
    </source>
</evidence>
<dbReference type="PANTHER" id="PTHR21666">
    <property type="entry name" value="PEPTIDASE-RELATED"/>
    <property type="match status" value="1"/>
</dbReference>
<name>A0A511QNY8_9VIBR</name>
<dbReference type="SUPFAM" id="SSF51261">
    <property type="entry name" value="Duplicated hybrid motif"/>
    <property type="match status" value="1"/>
</dbReference>
<keyword evidence="3" id="KW-1133">Transmembrane helix</keyword>
<dbReference type="Proteomes" id="UP000321113">
    <property type="component" value="Unassembled WGS sequence"/>
</dbReference>
<dbReference type="GO" id="GO:0004222">
    <property type="term" value="F:metalloendopeptidase activity"/>
    <property type="evidence" value="ECO:0007669"/>
    <property type="project" value="TreeGrafter"/>
</dbReference>
<dbReference type="InterPro" id="IPR011055">
    <property type="entry name" value="Dup_hybrid_motif"/>
</dbReference>
<keyword evidence="6" id="KW-1185">Reference proteome</keyword>
<protein>
    <submittedName>
        <fullName evidence="5">Peptidase M23</fullName>
    </submittedName>
</protein>
<dbReference type="CDD" id="cd12797">
    <property type="entry name" value="M23_peptidase"/>
    <property type="match status" value="1"/>
</dbReference>
<dbReference type="PANTHER" id="PTHR21666:SF289">
    <property type="entry name" value="L-ALA--D-GLU ENDOPEPTIDASE"/>
    <property type="match status" value="1"/>
</dbReference>
<comment type="caution">
    <text evidence="5">The sequence shown here is derived from an EMBL/GenBank/DDBJ whole genome shotgun (WGS) entry which is preliminary data.</text>
</comment>
<feature type="coiled-coil region" evidence="2">
    <location>
        <begin position="60"/>
        <end position="94"/>
    </location>
</feature>
<dbReference type="AlphaFoldDB" id="A0A511QNY8"/>
<dbReference type="InterPro" id="IPR050570">
    <property type="entry name" value="Cell_wall_metabolism_enzyme"/>
</dbReference>
<proteinExistence type="predicted"/>
<evidence type="ECO:0000256" key="2">
    <source>
        <dbReference type="SAM" id="Coils"/>
    </source>
</evidence>
<dbReference type="Gene3D" id="2.70.70.10">
    <property type="entry name" value="Glucose Permease (Domain IIA)"/>
    <property type="match status" value="1"/>
</dbReference>
<keyword evidence="1" id="KW-0732">Signal</keyword>
<keyword evidence="3" id="KW-0472">Membrane</keyword>
<keyword evidence="3" id="KW-0812">Transmembrane</keyword>
<evidence type="ECO:0000256" key="3">
    <source>
        <dbReference type="SAM" id="Phobius"/>
    </source>
</evidence>
<evidence type="ECO:0000256" key="1">
    <source>
        <dbReference type="ARBA" id="ARBA00022729"/>
    </source>
</evidence>
<organism evidence="5 6">
    <name type="scientific">Vibrio superstes NBRC 103154</name>
    <dbReference type="NCBI Taxonomy" id="1219062"/>
    <lineage>
        <taxon>Bacteria</taxon>
        <taxon>Pseudomonadati</taxon>
        <taxon>Pseudomonadota</taxon>
        <taxon>Gammaproteobacteria</taxon>
        <taxon>Vibrionales</taxon>
        <taxon>Vibrionaceae</taxon>
        <taxon>Vibrio</taxon>
    </lineage>
</organism>
<dbReference type="InterPro" id="IPR016047">
    <property type="entry name" value="M23ase_b-sheet_dom"/>
</dbReference>
<dbReference type="RefSeq" id="WP_162892788.1">
    <property type="nucleotide sequence ID" value="NZ_BJXK01000004.1"/>
</dbReference>
<accession>A0A511QNY8</accession>
<dbReference type="EMBL" id="BJXK01000004">
    <property type="protein sequence ID" value="GEM79045.1"/>
    <property type="molecule type" value="Genomic_DNA"/>
</dbReference>
<keyword evidence="2" id="KW-0175">Coiled coil</keyword>
<gene>
    <name evidence="5" type="ORF">VSU01S_12900</name>
</gene>
<evidence type="ECO:0000313" key="6">
    <source>
        <dbReference type="Proteomes" id="UP000321113"/>
    </source>
</evidence>
<reference evidence="5 6" key="1">
    <citation type="submission" date="2019-07" db="EMBL/GenBank/DDBJ databases">
        <title>Whole genome shotgun sequence of Vibrio superstes NBRC 103154.</title>
        <authorList>
            <person name="Hosoyama A."/>
            <person name="Uohara A."/>
            <person name="Ohji S."/>
            <person name="Ichikawa N."/>
        </authorList>
    </citation>
    <scope>NUCLEOTIDE SEQUENCE [LARGE SCALE GENOMIC DNA]</scope>
    <source>
        <strain evidence="5 6">NBRC 103154</strain>
    </source>
</reference>